<feature type="domain" description="Phage capsid-like C-terminal" evidence="3">
    <location>
        <begin position="135"/>
        <end position="403"/>
    </location>
</feature>
<gene>
    <name evidence="4" type="ORF">hbim_05359</name>
</gene>
<dbReference type="AlphaFoldDB" id="A0AAI8XQV5"/>
<dbReference type="Gene3D" id="3.30.2400.10">
    <property type="entry name" value="Major capsid protein gp5"/>
    <property type="match status" value="1"/>
</dbReference>
<evidence type="ECO:0000313" key="5">
    <source>
        <dbReference type="Proteomes" id="UP001241092"/>
    </source>
</evidence>
<evidence type="ECO:0000313" key="4">
    <source>
        <dbReference type="EMBL" id="BDY31407.1"/>
    </source>
</evidence>
<dbReference type="SUPFAM" id="SSF56563">
    <property type="entry name" value="Major capsid protein gp5"/>
    <property type="match status" value="1"/>
</dbReference>
<proteinExistence type="predicted"/>
<name>A0AAI8XQV5_MYCME</name>
<evidence type="ECO:0000256" key="1">
    <source>
        <dbReference type="ARBA" id="ARBA00004328"/>
    </source>
</evidence>
<dbReference type="InterPro" id="IPR024455">
    <property type="entry name" value="Phage_capsid"/>
</dbReference>
<dbReference type="Pfam" id="PF05065">
    <property type="entry name" value="Phage_capsid"/>
    <property type="match status" value="1"/>
</dbReference>
<reference evidence="4" key="1">
    <citation type="submission" date="2023-03" db="EMBL/GenBank/DDBJ databases">
        <title>Draft genome sequence of a Mycolicibacterium mageritense strain H4_3_1 isolated from a hybrid biological-inorganic system reactor.</title>
        <authorList>
            <person name="Feng X."/>
            <person name="Kazama D."/>
            <person name="Sato K."/>
            <person name="Kobayashi H."/>
        </authorList>
    </citation>
    <scope>NUCLEOTIDE SEQUENCE</scope>
    <source>
        <strain evidence="4">H4_3_1</strain>
    </source>
</reference>
<accession>A0AAI8XQV5</accession>
<comment type="subcellular location">
    <subcellularLocation>
        <location evidence="1">Virion</location>
    </subcellularLocation>
</comment>
<dbReference type="EMBL" id="AP027452">
    <property type="protein sequence ID" value="BDY31407.1"/>
    <property type="molecule type" value="Genomic_DNA"/>
</dbReference>
<evidence type="ECO:0000259" key="3">
    <source>
        <dbReference type="Pfam" id="PF05065"/>
    </source>
</evidence>
<organism evidence="4 5">
    <name type="scientific">Mycolicibacterium mageritense</name>
    <name type="common">Mycobacterium mageritense</name>
    <dbReference type="NCBI Taxonomy" id="53462"/>
    <lineage>
        <taxon>Bacteria</taxon>
        <taxon>Bacillati</taxon>
        <taxon>Actinomycetota</taxon>
        <taxon>Actinomycetes</taxon>
        <taxon>Mycobacteriales</taxon>
        <taxon>Mycobacteriaceae</taxon>
        <taxon>Mycolicibacterium</taxon>
    </lineage>
</organism>
<dbReference type="Gene3D" id="3.30.2320.10">
    <property type="entry name" value="hypothetical protein PF0899 domain"/>
    <property type="match status" value="1"/>
</dbReference>
<protein>
    <recommendedName>
        <fullName evidence="3">Phage capsid-like C-terminal domain-containing protein</fullName>
    </recommendedName>
</protein>
<dbReference type="RefSeq" id="WP_286211775.1">
    <property type="nucleotide sequence ID" value="NZ_AP027452.1"/>
</dbReference>
<dbReference type="NCBIfam" id="TIGR01554">
    <property type="entry name" value="major_cap_HK97"/>
    <property type="match status" value="1"/>
</dbReference>
<sequence length="408" mass="43497">MAKSLADELMERRAALIAQAQEIAQRGVTEDRDLTVDEQTGFDQRIAEAGKLHERAKAIHEGEQKAHELEESFRSVTGNEPNNGGPAESGLGAWARSARPGDGYNLANPTGYQIRQILKGEQRDMSATGGVGKNAVSTQLWEYALHVGQILQSGVDIINTSDGNALPFPVATSHAETDDTALDPHDPLVNDEATITTVDSTVAKYGFISYVPTELVSDATFDLEGYIARAAGRELGRRVSRVAAAGVISSFTTAGVTAPATVLTNFGDQTVVGQGTDLIYKLFHSVLPEYRTSASWIMADPTAALVRMLKGSDGQSVWQPALTAGDPDLLVGKPVYIVPQIASPAANAKSLFFGDLSALKVRIAGGLRFERSDEYKFGNDQISFRGIVRTGAVGVDPNAVKYLAHPAA</sequence>
<evidence type="ECO:0000256" key="2">
    <source>
        <dbReference type="SAM" id="MobiDB-lite"/>
    </source>
</evidence>
<dbReference type="InterPro" id="IPR054612">
    <property type="entry name" value="Phage_capsid-like_C"/>
</dbReference>
<feature type="region of interest" description="Disordered" evidence="2">
    <location>
        <begin position="65"/>
        <end position="90"/>
    </location>
</feature>
<dbReference type="Proteomes" id="UP001241092">
    <property type="component" value="Chromosome"/>
</dbReference>